<evidence type="ECO:0000313" key="5">
    <source>
        <dbReference type="EMBL" id="MFC7139152.1"/>
    </source>
</evidence>
<proteinExistence type="predicted"/>
<evidence type="ECO:0000256" key="2">
    <source>
        <dbReference type="ARBA" id="ARBA00023163"/>
    </source>
</evidence>
<dbReference type="RefSeq" id="WP_274324750.1">
    <property type="nucleotide sequence ID" value="NZ_CP118158.1"/>
</dbReference>
<comment type="caution">
    <text evidence="5">The sequence shown here is derived from an EMBL/GenBank/DDBJ whole genome shotgun (WGS) entry which is preliminary data.</text>
</comment>
<dbReference type="InterPro" id="IPR031803">
    <property type="entry name" value="BAT_GAF/HTH-assoc"/>
</dbReference>
<dbReference type="AlphaFoldDB" id="A0ABD5XVM0"/>
<dbReference type="EMBL" id="JBHTAS010000001">
    <property type="protein sequence ID" value="MFC7139152.1"/>
    <property type="molecule type" value="Genomic_DNA"/>
</dbReference>
<evidence type="ECO:0000256" key="1">
    <source>
        <dbReference type="ARBA" id="ARBA00023015"/>
    </source>
</evidence>
<dbReference type="Pfam" id="PF04967">
    <property type="entry name" value="HTH_10"/>
    <property type="match status" value="1"/>
</dbReference>
<gene>
    <name evidence="5" type="ORF">ACFQMA_04780</name>
</gene>
<organism evidence="5 6">
    <name type="scientific">Halosimplex aquaticum</name>
    <dbReference type="NCBI Taxonomy" id="3026162"/>
    <lineage>
        <taxon>Archaea</taxon>
        <taxon>Methanobacteriati</taxon>
        <taxon>Methanobacteriota</taxon>
        <taxon>Stenosarchaea group</taxon>
        <taxon>Halobacteria</taxon>
        <taxon>Halobacteriales</taxon>
        <taxon>Haloarculaceae</taxon>
        <taxon>Halosimplex</taxon>
    </lineage>
</organism>
<feature type="domain" description="HTH bat-type" evidence="3">
    <location>
        <begin position="157"/>
        <end position="208"/>
    </location>
</feature>
<accession>A0ABD5XVM0</accession>
<keyword evidence="2" id="KW-0804">Transcription</keyword>
<dbReference type="Proteomes" id="UP001596432">
    <property type="component" value="Unassembled WGS sequence"/>
</dbReference>
<dbReference type="PANTHER" id="PTHR34236:SF1">
    <property type="entry name" value="DIMETHYL SULFOXIDE REDUCTASE TRANSCRIPTIONAL ACTIVATOR"/>
    <property type="match status" value="1"/>
</dbReference>
<reference evidence="5 6" key="1">
    <citation type="journal article" date="2019" name="Int. J. Syst. Evol. Microbiol.">
        <title>The Global Catalogue of Microorganisms (GCM) 10K type strain sequencing project: providing services to taxonomists for standard genome sequencing and annotation.</title>
        <authorList>
            <consortium name="The Broad Institute Genomics Platform"/>
            <consortium name="The Broad Institute Genome Sequencing Center for Infectious Disease"/>
            <person name="Wu L."/>
            <person name="Ma J."/>
        </authorList>
    </citation>
    <scope>NUCLEOTIDE SEQUENCE [LARGE SCALE GENOMIC DNA]</scope>
    <source>
        <strain evidence="5 6">XZYJT29</strain>
    </source>
</reference>
<feature type="domain" description="Bacterioopsin transcriptional activator GAF and HTH associated" evidence="4">
    <location>
        <begin position="6"/>
        <end position="142"/>
    </location>
</feature>
<name>A0ABD5XVM0_9EURY</name>
<evidence type="ECO:0000313" key="6">
    <source>
        <dbReference type="Proteomes" id="UP001596432"/>
    </source>
</evidence>
<evidence type="ECO:0000259" key="3">
    <source>
        <dbReference type="Pfam" id="PF04967"/>
    </source>
</evidence>
<sequence length="221" mass="24265">MSVIGEFTVPSTAVAMERTLAAAPEMTIEIERVIAHASGTLTPYFWIRGGDMDRFESAIAEDPSVSDATPLDVLDDGTLYRATWPPDVESVGYAYLQTGATILEATGRDDAWRLRLRFDDHDDVSEFYEHCEANGIEFEVNRIYNPTSPKAGGQFGLTPKQQEALVAALEAGFYDVPQDVTMADVADALDVTQQALSERIRRAHGNLVSNVLTVQEFDASE</sequence>
<dbReference type="PANTHER" id="PTHR34236">
    <property type="entry name" value="DIMETHYL SULFOXIDE REDUCTASE TRANSCRIPTIONAL ACTIVATOR"/>
    <property type="match status" value="1"/>
</dbReference>
<dbReference type="GeneID" id="78819403"/>
<dbReference type="InterPro" id="IPR007050">
    <property type="entry name" value="HTH_bacterioopsin"/>
</dbReference>
<evidence type="ECO:0000259" key="4">
    <source>
        <dbReference type="Pfam" id="PF15915"/>
    </source>
</evidence>
<dbReference type="Pfam" id="PF15915">
    <property type="entry name" value="BAT"/>
    <property type="match status" value="1"/>
</dbReference>
<protein>
    <submittedName>
        <fullName evidence="5">Bacterio-opsin activator domain-containing protein</fullName>
    </submittedName>
</protein>
<keyword evidence="1" id="KW-0805">Transcription regulation</keyword>
<keyword evidence="6" id="KW-1185">Reference proteome</keyword>